<comment type="subcellular location">
    <subcellularLocation>
        <location evidence="6">Golgi apparatus</location>
        <location evidence="6">Golgi stack membrane</location>
        <topology evidence="6">Single-pass type II membrane protein</topology>
    </subcellularLocation>
</comment>
<evidence type="ECO:0000313" key="8">
    <source>
        <dbReference type="EnsemblPlants" id="ONIVA02G13340.1"/>
    </source>
</evidence>
<dbReference type="Gramene" id="ONIVA02G13340.1">
    <property type="protein sequence ID" value="ONIVA02G13340.1"/>
    <property type="gene ID" value="ONIVA02G13340"/>
</dbReference>
<evidence type="ECO:0000256" key="2">
    <source>
        <dbReference type="ARBA" id="ARBA00022676"/>
    </source>
</evidence>
<dbReference type="HOGENOM" id="CLU_1148784_0_0_1"/>
<evidence type="ECO:0000256" key="3">
    <source>
        <dbReference type="ARBA" id="ARBA00022679"/>
    </source>
</evidence>
<evidence type="ECO:0000256" key="1">
    <source>
        <dbReference type="ARBA" id="ARBA00010481"/>
    </source>
</evidence>
<dbReference type="EnsemblPlants" id="ONIVA02G13340.1">
    <property type="protein sequence ID" value="ONIVA02G13340.1"/>
    <property type="gene ID" value="ONIVA02G13340"/>
</dbReference>
<protein>
    <recommendedName>
        <fullName evidence="6">Fucosyltransferase</fullName>
        <ecNumber evidence="6">2.4.1.-</ecNumber>
    </recommendedName>
</protein>
<dbReference type="Proteomes" id="UP000006591">
    <property type="component" value="Chromosome 2"/>
</dbReference>
<dbReference type="PANTHER" id="PTHR31889">
    <property type="entry name" value="FUCOSYLTRANSFERASE 2-RELATED"/>
    <property type="match status" value="1"/>
</dbReference>
<dbReference type="GO" id="GO:0032580">
    <property type="term" value="C:Golgi cisterna membrane"/>
    <property type="evidence" value="ECO:0007669"/>
    <property type="project" value="UniProtKB-SubCell"/>
</dbReference>
<keyword evidence="6" id="KW-0333">Golgi apparatus</keyword>
<dbReference type="GO" id="GO:0008107">
    <property type="term" value="F:galactoside 2-alpha-L-fucosyltransferase activity"/>
    <property type="evidence" value="ECO:0007669"/>
    <property type="project" value="InterPro"/>
</dbReference>
<evidence type="ECO:0000256" key="5">
    <source>
        <dbReference type="ARBA" id="ARBA00023316"/>
    </source>
</evidence>
<keyword evidence="2 6" id="KW-0328">Glycosyltransferase</keyword>
<dbReference type="AlphaFoldDB" id="A0A0E0G4U7"/>
<evidence type="ECO:0000256" key="4">
    <source>
        <dbReference type="ARBA" id="ARBA00023180"/>
    </source>
</evidence>
<comment type="caution">
    <text evidence="6">Lacks conserved residue(s) required for the propagation of feature annotation.</text>
</comment>
<sequence length="242" mass="26132">MGSAGGGGWDDDDDGDEQCATPPPPRSFSPMKMTEAGMKLVTPPWRRWRRWRGGCAESGRAVRAACVAAAVVLAVVVLSYYARWGGDQDEMPTSLFTTRGSEGATSANLTDDQLLGGLLTAAFSPQSCRSRYEFAGYHKRKPPHKPSPYLVTKLRSHEALQKRCGPGTAPYDKALRQLKSGDGAAAADGDDDCRYLVSISYNRGLGNRIIAIVSAFLYAVLTERALLVAPKMEEVIVPPPLL</sequence>
<keyword evidence="5 6" id="KW-0961">Cell wall biogenesis/degradation</keyword>
<proteinExistence type="inferred from homology"/>
<dbReference type="Gene3D" id="3.40.50.11340">
    <property type="match status" value="1"/>
</dbReference>
<dbReference type="GO" id="GO:0042546">
    <property type="term" value="P:cell wall biogenesis"/>
    <property type="evidence" value="ECO:0007669"/>
    <property type="project" value="InterPro"/>
</dbReference>
<keyword evidence="9" id="KW-1185">Reference proteome</keyword>
<organism evidence="8">
    <name type="scientific">Oryza nivara</name>
    <name type="common">Indian wild rice</name>
    <name type="synonym">Oryza sativa f. spontanea</name>
    <dbReference type="NCBI Taxonomy" id="4536"/>
    <lineage>
        <taxon>Eukaryota</taxon>
        <taxon>Viridiplantae</taxon>
        <taxon>Streptophyta</taxon>
        <taxon>Embryophyta</taxon>
        <taxon>Tracheophyta</taxon>
        <taxon>Spermatophyta</taxon>
        <taxon>Magnoliopsida</taxon>
        <taxon>Liliopsida</taxon>
        <taxon>Poales</taxon>
        <taxon>Poaceae</taxon>
        <taxon>BOP clade</taxon>
        <taxon>Oryzoideae</taxon>
        <taxon>Oryzeae</taxon>
        <taxon>Oryzinae</taxon>
        <taxon>Oryza</taxon>
    </lineage>
</organism>
<comment type="function">
    <text evidence="6">May be involved in cell wall biosynthesis.</text>
</comment>
<evidence type="ECO:0000256" key="7">
    <source>
        <dbReference type="SAM" id="MobiDB-lite"/>
    </source>
</evidence>
<feature type="transmembrane region" description="Helical" evidence="6">
    <location>
        <begin position="205"/>
        <end position="222"/>
    </location>
</feature>
<keyword evidence="4" id="KW-0325">Glycoprotein</keyword>
<evidence type="ECO:0000256" key="6">
    <source>
        <dbReference type="RuleBase" id="RU367004"/>
    </source>
</evidence>
<feature type="transmembrane region" description="Helical" evidence="6">
    <location>
        <begin position="61"/>
        <end position="82"/>
    </location>
</feature>
<keyword evidence="6" id="KW-0472">Membrane</keyword>
<dbReference type="STRING" id="4536.A0A0E0G4U7"/>
<name>A0A0E0G4U7_ORYNI</name>
<dbReference type="PANTHER" id="PTHR31889:SF4">
    <property type="entry name" value="FUCOSYLTRANSFERASE"/>
    <property type="match status" value="1"/>
</dbReference>
<dbReference type="InterPro" id="IPR004938">
    <property type="entry name" value="XG_FTase"/>
</dbReference>
<reference evidence="8" key="1">
    <citation type="submission" date="2015-04" db="UniProtKB">
        <authorList>
            <consortium name="EnsemblPlants"/>
        </authorList>
    </citation>
    <scope>IDENTIFICATION</scope>
    <source>
        <strain evidence="8">SL10</strain>
    </source>
</reference>
<keyword evidence="6" id="KW-0812">Transmembrane</keyword>
<dbReference type="FunFam" id="3.40.50.11340:FF:000008">
    <property type="entry name" value="Galactoside 2-alpha-L-fucosyltransferase"/>
    <property type="match status" value="1"/>
</dbReference>
<dbReference type="EC" id="2.4.1.-" evidence="6"/>
<reference evidence="8" key="2">
    <citation type="submission" date="2018-04" db="EMBL/GenBank/DDBJ databases">
        <title>OnivRS2 (Oryza nivara Reference Sequence Version 2).</title>
        <authorList>
            <person name="Zhang J."/>
            <person name="Kudrna D."/>
            <person name="Lee S."/>
            <person name="Talag J."/>
            <person name="Rajasekar S."/>
            <person name="Welchert J."/>
            <person name="Hsing Y.-I."/>
            <person name="Wing R.A."/>
        </authorList>
    </citation>
    <scope>NUCLEOTIDE SEQUENCE [LARGE SCALE GENOMIC DNA]</scope>
    <source>
        <strain evidence="8">SL10</strain>
    </source>
</reference>
<comment type="similarity">
    <text evidence="1 6">Belongs to the glycosyltransferase 37 family.</text>
</comment>
<dbReference type="GO" id="GO:0071555">
    <property type="term" value="P:cell wall organization"/>
    <property type="evidence" value="ECO:0007669"/>
    <property type="project" value="UniProtKB-UniRule"/>
</dbReference>
<dbReference type="eggNOG" id="ENOG502QTTA">
    <property type="taxonomic scope" value="Eukaryota"/>
</dbReference>
<dbReference type="GO" id="GO:0009969">
    <property type="term" value="P:xyloglucan biosynthetic process"/>
    <property type="evidence" value="ECO:0007669"/>
    <property type="project" value="TreeGrafter"/>
</dbReference>
<feature type="region of interest" description="Disordered" evidence="7">
    <location>
        <begin position="1"/>
        <end position="35"/>
    </location>
</feature>
<evidence type="ECO:0000313" key="9">
    <source>
        <dbReference type="Proteomes" id="UP000006591"/>
    </source>
</evidence>
<dbReference type="Pfam" id="PF03254">
    <property type="entry name" value="XG_FTase"/>
    <property type="match status" value="1"/>
</dbReference>
<accession>A0A0E0G4U7</accession>
<keyword evidence="6" id="KW-1133">Transmembrane helix</keyword>
<keyword evidence="3 6" id="KW-0808">Transferase</keyword>